<dbReference type="EMBL" id="JARBHB010000001">
    <property type="protein sequence ID" value="KAJ8898055.1"/>
    <property type="molecule type" value="Genomic_DNA"/>
</dbReference>
<organism evidence="2 3">
    <name type="scientific">Dryococelus australis</name>
    <dbReference type="NCBI Taxonomy" id="614101"/>
    <lineage>
        <taxon>Eukaryota</taxon>
        <taxon>Metazoa</taxon>
        <taxon>Ecdysozoa</taxon>
        <taxon>Arthropoda</taxon>
        <taxon>Hexapoda</taxon>
        <taxon>Insecta</taxon>
        <taxon>Pterygota</taxon>
        <taxon>Neoptera</taxon>
        <taxon>Polyneoptera</taxon>
        <taxon>Phasmatodea</taxon>
        <taxon>Verophasmatodea</taxon>
        <taxon>Anareolatae</taxon>
        <taxon>Phasmatidae</taxon>
        <taxon>Eurycanthinae</taxon>
        <taxon>Dryococelus</taxon>
    </lineage>
</organism>
<protein>
    <submittedName>
        <fullName evidence="2">Uncharacterized protein</fullName>
    </submittedName>
</protein>
<gene>
    <name evidence="2" type="ORF">PR048_003415</name>
</gene>
<evidence type="ECO:0000313" key="2">
    <source>
        <dbReference type="EMBL" id="KAJ8898055.1"/>
    </source>
</evidence>
<dbReference type="Proteomes" id="UP001159363">
    <property type="component" value="Chromosome 1"/>
</dbReference>
<evidence type="ECO:0000256" key="1">
    <source>
        <dbReference type="SAM" id="MobiDB-lite"/>
    </source>
</evidence>
<evidence type="ECO:0000313" key="3">
    <source>
        <dbReference type="Proteomes" id="UP001159363"/>
    </source>
</evidence>
<accession>A0ABQ9IMW6</accession>
<sequence>MNTELLSALLVHKMQLISKKKYCHQATFTKQQLRDAKRATRLYNLSSASTSTQGSSSDTALTKEAVDNENL</sequence>
<comment type="caution">
    <text evidence="2">The sequence shown here is derived from an EMBL/GenBank/DDBJ whole genome shotgun (WGS) entry which is preliminary data.</text>
</comment>
<reference evidence="2 3" key="1">
    <citation type="submission" date="2023-02" db="EMBL/GenBank/DDBJ databases">
        <title>LHISI_Scaffold_Assembly.</title>
        <authorList>
            <person name="Stuart O.P."/>
            <person name="Cleave R."/>
            <person name="Magrath M.J.L."/>
            <person name="Mikheyev A.S."/>
        </authorList>
    </citation>
    <scope>NUCLEOTIDE SEQUENCE [LARGE SCALE GENOMIC DNA]</scope>
    <source>
        <strain evidence="2">Daus_M_001</strain>
        <tissue evidence="2">Leg muscle</tissue>
    </source>
</reference>
<keyword evidence="3" id="KW-1185">Reference proteome</keyword>
<name>A0ABQ9IMW6_9NEOP</name>
<feature type="region of interest" description="Disordered" evidence="1">
    <location>
        <begin position="45"/>
        <end position="71"/>
    </location>
</feature>
<proteinExistence type="predicted"/>
<feature type="compositionally biased region" description="Low complexity" evidence="1">
    <location>
        <begin position="46"/>
        <end position="59"/>
    </location>
</feature>